<proteinExistence type="predicted"/>
<dbReference type="PANTHER" id="PTHR37947:SF1">
    <property type="entry name" value="BLL2462 PROTEIN"/>
    <property type="match status" value="1"/>
</dbReference>
<accession>A0A381XMR7</accession>
<evidence type="ECO:0008006" key="2">
    <source>
        <dbReference type="Google" id="ProtNLM"/>
    </source>
</evidence>
<evidence type="ECO:0000313" key="1">
    <source>
        <dbReference type="EMBL" id="SVA65792.1"/>
    </source>
</evidence>
<dbReference type="PANTHER" id="PTHR37947">
    <property type="entry name" value="BLL2462 PROTEIN"/>
    <property type="match status" value="1"/>
</dbReference>
<protein>
    <recommendedName>
        <fullName evidence="2">VWFA domain-containing protein</fullName>
    </recommendedName>
</protein>
<reference evidence="1" key="1">
    <citation type="submission" date="2018-05" db="EMBL/GenBank/DDBJ databases">
        <authorList>
            <person name="Lanie J.A."/>
            <person name="Ng W.-L."/>
            <person name="Kazmierczak K.M."/>
            <person name="Andrzejewski T.M."/>
            <person name="Davidsen T.M."/>
            <person name="Wayne K.J."/>
            <person name="Tettelin H."/>
            <person name="Glass J.I."/>
            <person name="Rusch D."/>
            <person name="Podicherti R."/>
            <person name="Tsui H.-C.T."/>
            <person name="Winkler M.E."/>
        </authorList>
    </citation>
    <scope>NUCLEOTIDE SEQUENCE</scope>
</reference>
<sequence>MFLNPIIKIKKEKTKILPWHIYIDKSLSLNYYKQPSYTSYVKSISNFIDRLKKKKIDFEMYSFGSQLNTLDDITQIKTDANSTNIGLVFDNLNAGYEKNIAGAVIFTDGQVNQGPLLNKFSSYDESPIHIIGIGDTIPMLDVSIHSVDIPPITVKGKEVNIEATITSVGNLKERVNVTLFDDNNKLIGSKIIKITGKESQENVRFQIKPNRIGENSYLIKCSALSDEINIQNNQQKIVMHVMKDQYNIALITGAPNYNTRLLKEHLSRTKNNRIDHFVYKKDQFTPPMKVFWEKKYEVIIFDNNPVRNNYEKWNSLLRIFTKKLISHNSSLLIIPGPEITINSINKYLRIIDTESEEIMSKNKGEYKWRFTSQWSNNFSFNDSKFVNNDFESLPPQIPAFQLVKSDNEARNNFAEYKQMNKPNPLLILGEKKSIRYGIWNSVNLASLKYKLLDTKNSFVIDNTLNRIFSWLMKKSGSQEYVFRSDKNYYQQGQEVLLSGRSLNYNEDVIHEGTVELFYKDKLIGSKPLFLDINK</sequence>
<dbReference type="EMBL" id="UINC01015660">
    <property type="protein sequence ID" value="SVA65792.1"/>
    <property type="molecule type" value="Genomic_DNA"/>
</dbReference>
<name>A0A381XMR7_9ZZZZ</name>
<dbReference type="InterPro" id="IPR036465">
    <property type="entry name" value="vWFA_dom_sf"/>
</dbReference>
<organism evidence="1">
    <name type="scientific">marine metagenome</name>
    <dbReference type="NCBI Taxonomy" id="408172"/>
    <lineage>
        <taxon>unclassified sequences</taxon>
        <taxon>metagenomes</taxon>
        <taxon>ecological metagenomes</taxon>
    </lineage>
</organism>
<dbReference type="AlphaFoldDB" id="A0A381XMR7"/>
<dbReference type="InterPro" id="IPR013783">
    <property type="entry name" value="Ig-like_fold"/>
</dbReference>
<dbReference type="SUPFAM" id="SSF53300">
    <property type="entry name" value="vWA-like"/>
    <property type="match status" value="1"/>
</dbReference>
<dbReference type="Gene3D" id="2.60.40.10">
    <property type="entry name" value="Immunoglobulins"/>
    <property type="match status" value="1"/>
</dbReference>
<feature type="non-terminal residue" evidence="1">
    <location>
        <position position="534"/>
    </location>
</feature>
<gene>
    <name evidence="1" type="ORF">METZ01_LOCUS118646</name>
</gene>